<keyword evidence="1" id="KW-0812">Transmembrane</keyword>
<accession>A0ABN8G2C2</accession>
<proteinExistence type="predicted"/>
<feature type="transmembrane region" description="Helical" evidence="1">
    <location>
        <begin position="41"/>
        <end position="58"/>
    </location>
</feature>
<keyword evidence="1" id="KW-1133">Transmembrane helix</keyword>
<protein>
    <submittedName>
        <fullName evidence="2">Uncharacterized protein</fullName>
    </submittedName>
</protein>
<keyword evidence="3" id="KW-1185">Reference proteome</keyword>
<reference evidence="2" key="1">
    <citation type="submission" date="2022-01" db="EMBL/GenBank/DDBJ databases">
        <authorList>
            <person name="Criscuolo A."/>
        </authorList>
    </citation>
    <scope>NUCLEOTIDE SEQUENCE</scope>
    <source>
        <strain evidence="2">CIP111893</strain>
    </source>
</reference>
<dbReference type="Proteomes" id="UP000838686">
    <property type="component" value="Unassembled WGS sequence"/>
</dbReference>
<dbReference type="RefSeq" id="WP_236339018.1">
    <property type="nucleotide sequence ID" value="NZ_CAKMMF010000003.1"/>
</dbReference>
<feature type="transmembrane region" description="Helical" evidence="1">
    <location>
        <begin position="65"/>
        <end position="83"/>
    </location>
</feature>
<evidence type="ECO:0000313" key="2">
    <source>
        <dbReference type="EMBL" id="CAH1195610.1"/>
    </source>
</evidence>
<feature type="transmembrane region" description="Helical" evidence="1">
    <location>
        <begin position="16"/>
        <end position="35"/>
    </location>
</feature>
<organism evidence="2 3">
    <name type="scientific">Paenibacillus plantiphilus</name>
    <dbReference type="NCBI Taxonomy" id="2905650"/>
    <lineage>
        <taxon>Bacteria</taxon>
        <taxon>Bacillati</taxon>
        <taxon>Bacillota</taxon>
        <taxon>Bacilli</taxon>
        <taxon>Bacillales</taxon>
        <taxon>Paenibacillaceae</taxon>
        <taxon>Paenibacillus</taxon>
    </lineage>
</organism>
<dbReference type="EMBL" id="CAKMMF010000003">
    <property type="protein sequence ID" value="CAH1195610.1"/>
    <property type="molecule type" value="Genomic_DNA"/>
</dbReference>
<sequence>MKKFISEADTAEMKSYFALLLAIIALHCFVFTFIVESLFPLVLAILDSLAAVAIGIMTKDTIGHSAVVMGIFVILISCFVIIFL</sequence>
<gene>
    <name evidence="2" type="ORF">PAECIP111893_00728</name>
</gene>
<comment type="caution">
    <text evidence="2">The sequence shown here is derived from an EMBL/GenBank/DDBJ whole genome shotgun (WGS) entry which is preliminary data.</text>
</comment>
<keyword evidence="1" id="KW-0472">Membrane</keyword>
<evidence type="ECO:0000313" key="3">
    <source>
        <dbReference type="Proteomes" id="UP000838686"/>
    </source>
</evidence>
<evidence type="ECO:0000256" key="1">
    <source>
        <dbReference type="SAM" id="Phobius"/>
    </source>
</evidence>
<name>A0ABN8G2C2_9BACL</name>